<evidence type="ECO:0000313" key="3">
    <source>
        <dbReference type="Proteomes" id="UP000001937"/>
    </source>
</evidence>
<dbReference type="AlphaFoldDB" id="Q2JE19"/>
<sequence length="108" mass="12286">MASYRAGGQSIPRMQEPAPSVRGVSRRPRDEIVTIGDLEDAVDIDQLRDLLGRGSRSGERVSREYASRIANAKGFPDPILDHPRLRLWHRADVEAWLDRNRPGWRGEK</sequence>
<dbReference type="KEGG" id="fra:Francci3_1092"/>
<feature type="region of interest" description="Disordered" evidence="1">
    <location>
        <begin position="1"/>
        <end position="28"/>
    </location>
</feature>
<organism evidence="2 3">
    <name type="scientific">Frankia casuarinae (strain DSM 45818 / CECT 9043 / HFP020203 / CcI3)</name>
    <dbReference type="NCBI Taxonomy" id="106370"/>
    <lineage>
        <taxon>Bacteria</taxon>
        <taxon>Bacillati</taxon>
        <taxon>Actinomycetota</taxon>
        <taxon>Actinomycetes</taxon>
        <taxon>Frankiales</taxon>
        <taxon>Frankiaceae</taxon>
        <taxon>Frankia</taxon>
    </lineage>
</organism>
<protein>
    <submittedName>
        <fullName evidence="2">Uncharacterized protein</fullName>
    </submittedName>
</protein>
<dbReference type="EMBL" id="CP000249">
    <property type="protein sequence ID" value="ABD10473.1"/>
    <property type="molecule type" value="Genomic_DNA"/>
</dbReference>
<dbReference type="HOGENOM" id="CLU_140176_17_0_11"/>
<reference evidence="2 3" key="1">
    <citation type="journal article" date="2007" name="Genome Res.">
        <title>Genome characteristics of facultatively symbiotic Frankia sp. strains reflect host range and host plant biogeography.</title>
        <authorList>
            <person name="Normand P."/>
            <person name="Lapierre P."/>
            <person name="Tisa L.S."/>
            <person name="Gogarten J.P."/>
            <person name="Alloisio N."/>
            <person name="Bagnarol E."/>
            <person name="Bassi C.A."/>
            <person name="Berry A.M."/>
            <person name="Bickhart D.M."/>
            <person name="Choisne N."/>
            <person name="Couloux A."/>
            <person name="Cournoyer B."/>
            <person name="Cruveiller S."/>
            <person name="Daubin V."/>
            <person name="Demange N."/>
            <person name="Francino M.P."/>
            <person name="Goltsman E."/>
            <person name="Huang Y."/>
            <person name="Kopp O.R."/>
            <person name="Labarre L."/>
            <person name="Lapidus A."/>
            <person name="Lavire C."/>
            <person name="Marechal J."/>
            <person name="Martinez M."/>
            <person name="Mastronunzio J.E."/>
            <person name="Mullin B.C."/>
            <person name="Niemann J."/>
            <person name="Pujic P."/>
            <person name="Rawnsley T."/>
            <person name="Rouy Z."/>
            <person name="Schenowitz C."/>
            <person name="Sellstedt A."/>
            <person name="Tavares F."/>
            <person name="Tomkins J.P."/>
            <person name="Vallenet D."/>
            <person name="Valverde C."/>
            <person name="Wall L.G."/>
            <person name="Wang Y."/>
            <person name="Medigue C."/>
            <person name="Benson D.R."/>
        </authorList>
    </citation>
    <scope>NUCLEOTIDE SEQUENCE [LARGE SCALE GENOMIC DNA]</scope>
    <source>
        <strain evidence="3">DSM 45818 / CECT 9043 / CcI3</strain>
    </source>
</reference>
<evidence type="ECO:0000256" key="1">
    <source>
        <dbReference type="SAM" id="MobiDB-lite"/>
    </source>
</evidence>
<evidence type="ECO:0000313" key="2">
    <source>
        <dbReference type="EMBL" id="ABD10473.1"/>
    </source>
</evidence>
<dbReference type="Proteomes" id="UP000001937">
    <property type="component" value="Chromosome"/>
</dbReference>
<name>Q2JE19_FRACC</name>
<gene>
    <name evidence="2" type="ordered locus">Francci3_1092</name>
</gene>
<accession>A0A1X1PS87</accession>
<dbReference type="STRING" id="106370.Francci3_1092"/>
<proteinExistence type="predicted"/>
<accession>Q2JE19</accession>
<keyword evidence="3" id="KW-1185">Reference proteome</keyword>